<evidence type="ECO:0000256" key="1">
    <source>
        <dbReference type="ARBA" id="ARBA00001964"/>
    </source>
</evidence>
<protein>
    <submittedName>
        <fullName evidence="7">Pyruvate dehydrogenase E1 component subunit alpha</fullName>
    </submittedName>
</protein>
<accession>A0A1Y1JKR5</accession>
<evidence type="ECO:0000313" key="8">
    <source>
        <dbReference type="Proteomes" id="UP000195521"/>
    </source>
</evidence>
<dbReference type="GO" id="GO:0006086">
    <property type="term" value="P:pyruvate decarboxylation to acetyl-CoA"/>
    <property type="evidence" value="ECO:0007669"/>
    <property type="project" value="TreeGrafter"/>
</dbReference>
<dbReference type="RefSeq" id="XP_028543602.1">
    <property type="nucleotide sequence ID" value="XM_028687801.1"/>
</dbReference>
<sequence length="598" mass="67396">MQVRVGFITMLIIGVEISRTMNIQKKTNVMFIKNTFTNTSDISGLSSSMKKKIDAHYRPMKNQMIGSKKVEQAIVQVDDGRTAQLLHHDNTLHHTYINNREEKRNSYEEDAKEILGKVASHENNYNIYLENNKMDEYISDVNVTKEEMKMLYEDMHLGRMFENLVAKLYYNKKINGFVHLYNGQEAISTGIIKNLRPSDFVTSTYRDHVHAISKNVAPKKVLNELYGNYYGSTNRGKGGSMHIYSKDHNFIGGFGFIGEQIPIAVGLAYSILYKQEFPPQGAYSNGAYSNGAYSNGAYSNGAYSNGANSNGADSGGANSNGADSGGANSNGADGASASVTKKSTDVDVVVCFLGDGTTNIGQFFESLNLASVYNLPIIFVIENNNWAIGMEGSRSSTDDIMNNYVKGKSFNLDTYRIDGNDVLRIYKLMKKKVKEMRKRECGPVLIEAITYRAKGHSLADPDELRVQEEKSSWKKRDPLVHLASYMKKNNLVKESFFEEIKIKTKEMLKNAELDADENLKNSQNINVCHLLKQNIFAPSEKTSCMPEYKQYTKFDHLTDSELAEYYEALQKEKIRKMQNKKADPSEFFTRKALPLVIN</sequence>
<keyword evidence="2" id="KW-0560">Oxidoreductase</keyword>
<keyword evidence="8" id="KW-1185">Reference proteome</keyword>
<dbReference type="AlphaFoldDB" id="A0A1Y1JKR5"/>
<dbReference type="Proteomes" id="UP000195521">
    <property type="component" value="Unassembled WGS sequence"/>
</dbReference>
<feature type="domain" description="Dehydrogenase E1 component" evidence="6">
    <location>
        <begin position="155"/>
        <end position="519"/>
    </location>
</feature>
<dbReference type="GO" id="GO:0004739">
    <property type="term" value="F:pyruvate dehydrogenase (acetyl-transferring) activity"/>
    <property type="evidence" value="ECO:0007669"/>
    <property type="project" value="TreeGrafter"/>
</dbReference>
<reference evidence="8" key="1">
    <citation type="submission" date="2017-04" db="EMBL/GenBank/DDBJ databases">
        <title>Plasmodium gonderi genome.</title>
        <authorList>
            <person name="Arisue N."/>
            <person name="Honma H."/>
            <person name="Kawai S."/>
            <person name="Tougan T."/>
            <person name="Tanabe K."/>
            <person name="Horii T."/>
        </authorList>
    </citation>
    <scope>NUCLEOTIDE SEQUENCE [LARGE SCALE GENOMIC DNA]</scope>
    <source>
        <strain evidence="8">ATCC 30045</strain>
    </source>
</reference>
<dbReference type="Gene3D" id="3.40.50.970">
    <property type="match status" value="1"/>
</dbReference>
<dbReference type="InterPro" id="IPR001017">
    <property type="entry name" value="DH_E1"/>
</dbReference>
<evidence type="ECO:0000256" key="5">
    <source>
        <dbReference type="SAM" id="MobiDB-lite"/>
    </source>
</evidence>
<organism evidence="7 8">
    <name type="scientific">Plasmodium gonderi</name>
    <dbReference type="NCBI Taxonomy" id="77519"/>
    <lineage>
        <taxon>Eukaryota</taxon>
        <taxon>Sar</taxon>
        <taxon>Alveolata</taxon>
        <taxon>Apicomplexa</taxon>
        <taxon>Aconoidasida</taxon>
        <taxon>Haemosporida</taxon>
        <taxon>Plasmodiidae</taxon>
        <taxon>Plasmodium</taxon>
        <taxon>Plasmodium (Plasmodium)</taxon>
    </lineage>
</organism>
<feature type="region of interest" description="Disordered" evidence="5">
    <location>
        <begin position="312"/>
        <end position="337"/>
    </location>
</feature>
<dbReference type="CDD" id="cd02000">
    <property type="entry name" value="TPP_E1_PDC_ADC_BCADC"/>
    <property type="match status" value="1"/>
</dbReference>
<evidence type="ECO:0000256" key="4">
    <source>
        <dbReference type="SAM" id="Coils"/>
    </source>
</evidence>
<dbReference type="InterPro" id="IPR050642">
    <property type="entry name" value="PDH_E1_Alpha_Subunit"/>
</dbReference>
<keyword evidence="3" id="KW-0786">Thiamine pyrophosphate</keyword>
<feature type="coiled-coil region" evidence="4">
    <location>
        <begin position="97"/>
        <end position="124"/>
    </location>
</feature>
<gene>
    <name evidence="7" type="ORF">PGO_092130</name>
</gene>
<dbReference type="InterPro" id="IPR029061">
    <property type="entry name" value="THDP-binding"/>
</dbReference>
<dbReference type="PANTHER" id="PTHR11516:SF60">
    <property type="entry name" value="PYRUVATE DEHYDROGENASE E1 COMPONENT SUBUNIT ALPHA"/>
    <property type="match status" value="1"/>
</dbReference>
<dbReference type="PANTHER" id="PTHR11516">
    <property type="entry name" value="PYRUVATE DEHYDROGENASE E1 COMPONENT, ALPHA SUBUNIT BACTERIAL AND ORGANELLAR"/>
    <property type="match status" value="1"/>
</dbReference>
<dbReference type="GeneID" id="39747731"/>
<evidence type="ECO:0000313" key="7">
    <source>
        <dbReference type="EMBL" id="GAW81013.1"/>
    </source>
</evidence>
<dbReference type="OrthoDB" id="10256198at2759"/>
<keyword evidence="4" id="KW-0175">Coiled coil</keyword>
<dbReference type="EMBL" id="BDQF01000010">
    <property type="protein sequence ID" value="GAW81013.1"/>
    <property type="molecule type" value="Genomic_DNA"/>
</dbReference>
<keyword evidence="7" id="KW-0670">Pyruvate</keyword>
<evidence type="ECO:0000256" key="3">
    <source>
        <dbReference type="ARBA" id="ARBA00023052"/>
    </source>
</evidence>
<proteinExistence type="predicted"/>
<comment type="cofactor">
    <cofactor evidence="1">
        <name>thiamine diphosphate</name>
        <dbReference type="ChEBI" id="CHEBI:58937"/>
    </cofactor>
</comment>
<evidence type="ECO:0000256" key="2">
    <source>
        <dbReference type="ARBA" id="ARBA00023002"/>
    </source>
</evidence>
<name>A0A1Y1JKR5_PLAGO</name>
<dbReference type="SUPFAM" id="SSF52518">
    <property type="entry name" value="Thiamin diphosphate-binding fold (THDP-binding)"/>
    <property type="match status" value="1"/>
</dbReference>
<comment type="caution">
    <text evidence="7">The sequence shown here is derived from an EMBL/GenBank/DDBJ whole genome shotgun (WGS) entry which is preliminary data.</text>
</comment>
<dbReference type="Pfam" id="PF00676">
    <property type="entry name" value="E1_dh"/>
    <property type="match status" value="1"/>
</dbReference>
<evidence type="ECO:0000259" key="6">
    <source>
        <dbReference type="Pfam" id="PF00676"/>
    </source>
</evidence>
<dbReference type="OMA" id="MLYEDMH"/>